<dbReference type="Proteomes" id="UP000037923">
    <property type="component" value="Unassembled WGS sequence"/>
</dbReference>
<feature type="domain" description="DUF1935" evidence="1">
    <location>
        <begin position="54"/>
        <end position="159"/>
    </location>
</feature>
<dbReference type="InterPro" id="IPR036310">
    <property type="entry name" value="Smp-1-like_sf"/>
</dbReference>
<dbReference type="PANTHER" id="PTHR47047:SF8">
    <property type="entry name" value="CYSTEINE PEPTIDASE, PUTATIVE-RELATED"/>
    <property type="match status" value="1"/>
</dbReference>
<dbReference type="Gene3D" id="2.60.40.1180">
    <property type="entry name" value="Golgi alpha-mannosidase II"/>
    <property type="match status" value="1"/>
</dbReference>
<comment type="caution">
    <text evidence="2">The sequence shown here is derived from an EMBL/GenBank/DDBJ whole genome shotgun (WGS) entry which is preliminary data.</text>
</comment>
<sequence>MLPTILYIMESPREEANETCASMETSRFNFMRDSVFRGASTSAVSAFNEDQIEFLNGKPTYKGNRLFKCFKNRSNGLLFRIINDDEFRWAFYNDMNDYNVKVTCTAGADSHVTPLGSTTMAINASTREKVLEVTVGPLETAMFLDGVLKGCKLRYEAQPIPRSECLARKLKITDFNALSQTMQGVTDDDSQLQVSDTKEKSD</sequence>
<evidence type="ECO:0000313" key="3">
    <source>
        <dbReference type="Proteomes" id="UP000037923"/>
    </source>
</evidence>
<dbReference type="InterPro" id="IPR013780">
    <property type="entry name" value="Glyco_hydro_b"/>
</dbReference>
<protein>
    <submittedName>
        <fullName evidence="2">Putative mitochondrial calpain-like cysteine peptidase</fullName>
    </submittedName>
</protein>
<gene>
    <name evidence="2" type="ORF">ABB37_07166</name>
</gene>
<dbReference type="RefSeq" id="XP_015655710.1">
    <property type="nucleotide sequence ID" value="XM_015805704.1"/>
</dbReference>
<reference evidence="2 3" key="1">
    <citation type="submission" date="2015-07" db="EMBL/GenBank/DDBJ databases">
        <title>High-quality genome of monoxenous trypanosomatid Leptomonas pyrrhocoris.</title>
        <authorList>
            <person name="Flegontov P."/>
            <person name="Butenko A."/>
            <person name="Firsov S."/>
            <person name="Vlcek C."/>
            <person name="Logacheva M.D."/>
            <person name="Field M."/>
            <person name="Filatov D."/>
            <person name="Flegontova O."/>
            <person name="Gerasimov E."/>
            <person name="Jackson A.P."/>
            <person name="Kelly S."/>
            <person name="Opperdoes F."/>
            <person name="O'Reilly A."/>
            <person name="Votypka J."/>
            <person name="Yurchenko V."/>
            <person name="Lukes J."/>
        </authorList>
    </citation>
    <scope>NUCLEOTIDE SEQUENCE [LARGE SCALE GENOMIC DNA]</scope>
    <source>
        <strain evidence="2">H10</strain>
    </source>
</reference>
<dbReference type="EMBL" id="LGTL01000017">
    <property type="protein sequence ID" value="KPA77271.1"/>
    <property type="molecule type" value="Genomic_DNA"/>
</dbReference>
<organism evidence="2 3">
    <name type="scientific">Leptomonas pyrrhocoris</name>
    <name type="common">Firebug parasite</name>
    <dbReference type="NCBI Taxonomy" id="157538"/>
    <lineage>
        <taxon>Eukaryota</taxon>
        <taxon>Discoba</taxon>
        <taxon>Euglenozoa</taxon>
        <taxon>Kinetoplastea</taxon>
        <taxon>Metakinetoplastina</taxon>
        <taxon>Trypanosomatida</taxon>
        <taxon>Trypanosomatidae</taxon>
        <taxon>Leishmaniinae</taxon>
        <taxon>Leptomonas</taxon>
    </lineage>
</organism>
<keyword evidence="3" id="KW-1185">Reference proteome</keyword>
<accession>A0A0N0VE29</accession>
<dbReference type="SUPFAM" id="SSF101601">
    <property type="entry name" value="Smp-1-like"/>
    <property type="match status" value="1"/>
</dbReference>
<name>A0A0N0VE29_LEPPY</name>
<evidence type="ECO:0000259" key="1">
    <source>
        <dbReference type="Pfam" id="PF09149"/>
    </source>
</evidence>
<dbReference type="OrthoDB" id="10389341at2759"/>
<dbReference type="AlphaFoldDB" id="A0A0N0VE29"/>
<dbReference type="VEuPathDB" id="TriTrypDB:LpyrH10_17_0980"/>
<proteinExistence type="predicted"/>
<dbReference type="Pfam" id="PF09149">
    <property type="entry name" value="DUF1935"/>
    <property type="match status" value="1"/>
</dbReference>
<dbReference type="GeneID" id="26907452"/>
<evidence type="ECO:0000313" key="2">
    <source>
        <dbReference type="EMBL" id="KPA77271.1"/>
    </source>
</evidence>
<dbReference type="PANTHER" id="PTHR47047">
    <property type="entry name" value="PUTATIVE-RELATED-RELATED"/>
    <property type="match status" value="1"/>
</dbReference>
<dbReference type="InterPro" id="IPR015232">
    <property type="entry name" value="DUF1935"/>
</dbReference>
<dbReference type="OMA" id="NETCASM"/>